<evidence type="ECO:0000259" key="4">
    <source>
        <dbReference type="PROSITE" id="PS51184"/>
    </source>
</evidence>
<dbReference type="Proteomes" id="UP000479000">
    <property type="component" value="Unassembled WGS sequence"/>
</dbReference>
<dbReference type="GO" id="GO:0000785">
    <property type="term" value="C:chromatin"/>
    <property type="evidence" value="ECO:0007669"/>
    <property type="project" value="TreeGrafter"/>
</dbReference>
<sequence length="161" mass="18621">MGLVKDNRASAAALKANYEKILLPYDIFLKQQNLKSENQSSDKEIVTCKQKMRRKLRSMRSSGISYSRRRSEREKMTAAARQSISSNLETAGDDPNPDIMDYVDSKWNLNNMPVLEDSVLSHITASISGMKVPWMYVGMCFATFCWHNEDHWSYSINYLHW</sequence>
<evidence type="ECO:0000313" key="6">
    <source>
        <dbReference type="Proteomes" id="UP000479000"/>
    </source>
</evidence>
<accession>A0A6H5GMS5</accession>
<gene>
    <name evidence="5" type="ORF">NTEN_LOCUS10781</name>
</gene>
<proteinExistence type="predicted"/>
<dbReference type="AlphaFoldDB" id="A0A6H5GMS5"/>
<dbReference type="PROSITE" id="PS51184">
    <property type="entry name" value="JMJC"/>
    <property type="match status" value="1"/>
</dbReference>
<dbReference type="OrthoDB" id="1678912at2759"/>
<dbReference type="GO" id="GO:0006355">
    <property type="term" value="P:regulation of DNA-templated transcription"/>
    <property type="evidence" value="ECO:0007669"/>
    <property type="project" value="TreeGrafter"/>
</dbReference>
<keyword evidence="1" id="KW-0479">Metal-binding</keyword>
<dbReference type="GO" id="GO:0005634">
    <property type="term" value="C:nucleus"/>
    <property type="evidence" value="ECO:0007669"/>
    <property type="project" value="TreeGrafter"/>
</dbReference>
<feature type="domain" description="JmjC" evidence="4">
    <location>
        <begin position="101"/>
        <end position="161"/>
    </location>
</feature>
<organism evidence="5 6">
    <name type="scientific">Nesidiocoris tenuis</name>
    <dbReference type="NCBI Taxonomy" id="355587"/>
    <lineage>
        <taxon>Eukaryota</taxon>
        <taxon>Metazoa</taxon>
        <taxon>Ecdysozoa</taxon>
        <taxon>Arthropoda</taxon>
        <taxon>Hexapoda</taxon>
        <taxon>Insecta</taxon>
        <taxon>Pterygota</taxon>
        <taxon>Neoptera</taxon>
        <taxon>Paraneoptera</taxon>
        <taxon>Hemiptera</taxon>
        <taxon>Heteroptera</taxon>
        <taxon>Panheteroptera</taxon>
        <taxon>Cimicomorpha</taxon>
        <taxon>Miridae</taxon>
        <taxon>Dicyphina</taxon>
        <taxon>Nesidiocoris</taxon>
    </lineage>
</organism>
<feature type="compositionally biased region" description="Polar residues" evidence="3">
    <location>
        <begin position="80"/>
        <end position="89"/>
    </location>
</feature>
<dbReference type="PANTHER" id="PTHR10694:SF33">
    <property type="entry name" value="LYSINE-SPECIFIC DEMETHYLASE 5"/>
    <property type="match status" value="1"/>
</dbReference>
<dbReference type="Pfam" id="PF02373">
    <property type="entry name" value="JmjC"/>
    <property type="match status" value="1"/>
</dbReference>
<evidence type="ECO:0000256" key="3">
    <source>
        <dbReference type="SAM" id="MobiDB-lite"/>
    </source>
</evidence>
<dbReference type="GO" id="GO:0046872">
    <property type="term" value="F:metal ion binding"/>
    <property type="evidence" value="ECO:0007669"/>
    <property type="project" value="UniProtKB-KW"/>
</dbReference>
<dbReference type="EMBL" id="CADCXU010016213">
    <property type="protein sequence ID" value="CAB0005304.1"/>
    <property type="molecule type" value="Genomic_DNA"/>
</dbReference>
<evidence type="ECO:0000256" key="2">
    <source>
        <dbReference type="ARBA" id="ARBA00023004"/>
    </source>
</evidence>
<evidence type="ECO:0000313" key="5">
    <source>
        <dbReference type="EMBL" id="CAB0005304.1"/>
    </source>
</evidence>
<keyword evidence="2" id="KW-0408">Iron</keyword>
<reference evidence="5 6" key="1">
    <citation type="submission" date="2020-02" db="EMBL/GenBank/DDBJ databases">
        <authorList>
            <person name="Ferguson B K."/>
        </authorList>
    </citation>
    <scope>NUCLEOTIDE SEQUENCE [LARGE SCALE GENOMIC DNA]</scope>
</reference>
<dbReference type="PANTHER" id="PTHR10694">
    <property type="entry name" value="LYSINE-SPECIFIC DEMETHYLASE"/>
    <property type="match status" value="1"/>
</dbReference>
<dbReference type="InterPro" id="IPR003347">
    <property type="entry name" value="JmjC_dom"/>
</dbReference>
<name>A0A6H5GMS5_9HEMI</name>
<keyword evidence="6" id="KW-1185">Reference proteome</keyword>
<evidence type="ECO:0000256" key="1">
    <source>
        <dbReference type="ARBA" id="ARBA00022723"/>
    </source>
</evidence>
<dbReference type="GO" id="GO:0034647">
    <property type="term" value="F:histone H3K4me/H3K4me2/H3K4me3 demethylase activity"/>
    <property type="evidence" value="ECO:0007669"/>
    <property type="project" value="TreeGrafter"/>
</dbReference>
<protein>
    <recommendedName>
        <fullName evidence="4">JmjC domain-containing protein</fullName>
    </recommendedName>
</protein>
<dbReference type="SUPFAM" id="SSF51197">
    <property type="entry name" value="Clavaminate synthase-like"/>
    <property type="match status" value="1"/>
</dbReference>
<dbReference type="Gene3D" id="2.60.120.650">
    <property type="entry name" value="Cupin"/>
    <property type="match status" value="1"/>
</dbReference>
<feature type="region of interest" description="Disordered" evidence="3">
    <location>
        <begin position="57"/>
        <end position="90"/>
    </location>
</feature>